<dbReference type="PANTHER" id="PTHR22916">
    <property type="entry name" value="GLYCOSYLTRANSFERASE"/>
    <property type="match status" value="1"/>
</dbReference>
<dbReference type="InterPro" id="IPR029044">
    <property type="entry name" value="Nucleotide-diphossugar_trans"/>
</dbReference>
<evidence type="ECO:0000313" key="3">
    <source>
        <dbReference type="Proteomes" id="UP000218181"/>
    </source>
</evidence>
<feature type="domain" description="Glycosyltransferase 2-like" evidence="1">
    <location>
        <begin position="1"/>
        <end position="104"/>
    </location>
</feature>
<dbReference type="AlphaFoldDB" id="A0A2A5RLH6"/>
<gene>
    <name evidence="2" type="ORF">RT41_GL001425</name>
</gene>
<dbReference type="Pfam" id="PF00535">
    <property type="entry name" value="Glycos_transf_2"/>
    <property type="match status" value="1"/>
</dbReference>
<dbReference type="STRING" id="1291764.GCA_001311235_02633"/>
<proteinExistence type="predicted"/>
<dbReference type="PANTHER" id="PTHR22916:SF3">
    <property type="entry name" value="UDP-GLCNAC:BETAGAL BETA-1,3-N-ACETYLGLUCOSAMINYLTRANSFERASE-LIKE PROTEIN 1"/>
    <property type="match status" value="1"/>
</dbReference>
<dbReference type="SUPFAM" id="SSF53448">
    <property type="entry name" value="Nucleotide-diphospho-sugar transferases"/>
    <property type="match status" value="1"/>
</dbReference>
<keyword evidence="2" id="KW-0808">Transferase</keyword>
<dbReference type="InterPro" id="IPR001173">
    <property type="entry name" value="Glyco_trans_2-like"/>
</dbReference>
<organism evidence="2 3">
    <name type="scientific">Lactococcus fujiensis JCM 16395</name>
    <dbReference type="NCBI Taxonomy" id="1291764"/>
    <lineage>
        <taxon>Bacteria</taxon>
        <taxon>Bacillati</taxon>
        <taxon>Bacillota</taxon>
        <taxon>Bacilli</taxon>
        <taxon>Lactobacillales</taxon>
        <taxon>Streptococcaceae</taxon>
        <taxon>Lactococcus</taxon>
    </lineage>
</organism>
<evidence type="ECO:0000259" key="1">
    <source>
        <dbReference type="Pfam" id="PF00535"/>
    </source>
</evidence>
<sequence>MSTYNGEKFVADQIKSIQEQTYSDWSLIVRDDGSKDRTCEIVNEIASHDHRIRLLKADNVGVVRSFFALTKIEPADFYFFSDQDDYWLENKLEVILKEAESHDNQKPILYYTDLKIVNKSLDVLNESMVKYQSGHANTQLVQELTENTVTGGTVGINHALAEKWHDTENIIMHDWWLALLAAALGELVFIDTPTELYRQHDNNVLGARTLTKRMKNWFNHWIKKYWWLITSSQKQAQKLLVFDELPEENRMLAQTYVEILEKPFIKRIHALRHYHLRKNRPLHTFIFRTLVLTKFGYKKEK</sequence>
<keyword evidence="3" id="KW-1185">Reference proteome</keyword>
<evidence type="ECO:0000313" key="2">
    <source>
        <dbReference type="EMBL" id="PCS00114.1"/>
    </source>
</evidence>
<dbReference type="CDD" id="cd04196">
    <property type="entry name" value="GT_2_like_d"/>
    <property type="match status" value="1"/>
</dbReference>
<comment type="caution">
    <text evidence="2">The sequence shown here is derived from an EMBL/GenBank/DDBJ whole genome shotgun (WGS) entry which is preliminary data.</text>
</comment>
<protein>
    <submittedName>
        <fullName evidence="2">Alpha-L-Rha alpha-1,3-L-rhamnosyltransferase</fullName>
    </submittedName>
</protein>
<name>A0A2A5RLH6_9LACT</name>
<dbReference type="OrthoDB" id="9802649at2"/>
<dbReference type="GO" id="GO:0016758">
    <property type="term" value="F:hexosyltransferase activity"/>
    <property type="evidence" value="ECO:0007669"/>
    <property type="project" value="UniProtKB-ARBA"/>
</dbReference>
<dbReference type="Proteomes" id="UP000218181">
    <property type="component" value="Unassembled WGS sequence"/>
</dbReference>
<reference evidence="2 3" key="1">
    <citation type="submission" date="2014-12" db="EMBL/GenBank/DDBJ databases">
        <title>Draft genome sequences of 10 type strains of Lactococcus.</title>
        <authorList>
            <person name="Sun Z."/>
            <person name="Zhong Z."/>
            <person name="Liu W."/>
            <person name="Zhang W."/>
            <person name="Zhang H."/>
        </authorList>
    </citation>
    <scope>NUCLEOTIDE SEQUENCE [LARGE SCALE GENOMIC DNA]</scope>
    <source>
        <strain evidence="2 3">JCM 16395</strain>
    </source>
</reference>
<dbReference type="Gene3D" id="3.90.550.10">
    <property type="entry name" value="Spore Coat Polysaccharide Biosynthesis Protein SpsA, Chain A"/>
    <property type="match status" value="1"/>
</dbReference>
<accession>A0A2A5RLH6</accession>
<dbReference type="EMBL" id="JXJU01000005">
    <property type="protein sequence ID" value="PCS00114.1"/>
    <property type="molecule type" value="Genomic_DNA"/>
</dbReference>